<reference evidence="1 2" key="1">
    <citation type="journal article" date="2018" name="BMC Genomics">
        <title>Comparative genome analyses reveal sequence features reflecting distinct modes of host-adaptation between dicot and monocot powdery mildew.</title>
        <authorList>
            <person name="Wu Y."/>
            <person name="Ma X."/>
            <person name="Pan Z."/>
            <person name="Kale S.D."/>
            <person name="Song Y."/>
            <person name="King H."/>
            <person name="Zhang Q."/>
            <person name="Presley C."/>
            <person name="Deng X."/>
            <person name="Wei C.I."/>
            <person name="Xiao S."/>
        </authorList>
    </citation>
    <scope>NUCLEOTIDE SEQUENCE [LARGE SCALE GENOMIC DNA]</scope>
    <source>
        <strain evidence="1">UMSG1</strain>
    </source>
</reference>
<dbReference type="Proteomes" id="UP000285326">
    <property type="component" value="Unassembled WGS sequence"/>
</dbReference>
<protein>
    <submittedName>
        <fullName evidence="1">Uncharacterized protein</fullName>
    </submittedName>
</protein>
<comment type="caution">
    <text evidence="1">The sequence shown here is derived from an EMBL/GenBank/DDBJ whole genome shotgun (WGS) entry which is preliminary data.</text>
</comment>
<evidence type="ECO:0000313" key="2">
    <source>
        <dbReference type="Proteomes" id="UP000285326"/>
    </source>
</evidence>
<dbReference type="EMBL" id="MCBS01024157">
    <property type="protein sequence ID" value="RKF74039.1"/>
    <property type="molecule type" value="Genomic_DNA"/>
</dbReference>
<proteinExistence type="predicted"/>
<accession>A0A420IHM9</accession>
<name>A0A420IHM9_9PEZI</name>
<sequence>MPVTIEATIKWYGATTEKYESCHLQDEELWEIAYDDLNESITIEKIDLYTAKPNSDYKAALMDLREAFCCRGVYVSRKAGKKITECFREFLKVSASGTVPAWSLDSLQGILNTEVSSLTELSPGLQHLCQKNSIVKGEVISCKSLPTEASQADSSMEIFNTIVNLVLKNHH</sequence>
<dbReference type="AlphaFoldDB" id="A0A420IHM9"/>
<evidence type="ECO:0000313" key="1">
    <source>
        <dbReference type="EMBL" id="RKF74039.1"/>
    </source>
</evidence>
<organism evidence="1 2">
    <name type="scientific">Golovinomyces cichoracearum</name>
    <dbReference type="NCBI Taxonomy" id="62708"/>
    <lineage>
        <taxon>Eukaryota</taxon>
        <taxon>Fungi</taxon>
        <taxon>Dikarya</taxon>
        <taxon>Ascomycota</taxon>
        <taxon>Pezizomycotina</taxon>
        <taxon>Leotiomycetes</taxon>
        <taxon>Erysiphales</taxon>
        <taxon>Erysiphaceae</taxon>
        <taxon>Golovinomyces</taxon>
    </lineage>
</organism>
<gene>
    <name evidence="1" type="ORF">GcM1_241064</name>
</gene>